<reference evidence="6 7" key="1">
    <citation type="submission" date="2018-06" db="EMBL/GenBank/DDBJ databases">
        <authorList>
            <consortium name="Pathogen Informatics"/>
            <person name="Doyle S."/>
        </authorList>
    </citation>
    <scope>NUCLEOTIDE SEQUENCE [LARGE SCALE GENOMIC DNA]</scope>
    <source>
        <strain evidence="6 7">NCTC11820</strain>
    </source>
</reference>
<dbReference type="SMART" id="SM00345">
    <property type="entry name" value="HTH_GNTR"/>
    <property type="match status" value="1"/>
</dbReference>
<dbReference type="InterPro" id="IPR000524">
    <property type="entry name" value="Tscrpt_reg_HTH_GntR"/>
</dbReference>
<keyword evidence="3" id="KW-0804">Transcription</keyword>
<dbReference type="PRINTS" id="PR00035">
    <property type="entry name" value="HTHGNTR"/>
</dbReference>
<dbReference type="GeneID" id="55565951"/>
<evidence type="ECO:0000256" key="3">
    <source>
        <dbReference type="ARBA" id="ARBA00023163"/>
    </source>
</evidence>
<keyword evidence="1" id="KW-0805">Transcription regulation</keyword>
<dbReference type="PROSITE" id="PS50949">
    <property type="entry name" value="HTH_GNTR"/>
    <property type="match status" value="1"/>
</dbReference>
<dbReference type="Gene3D" id="1.20.120.530">
    <property type="entry name" value="GntR ligand-binding domain-like"/>
    <property type="match status" value="1"/>
</dbReference>
<dbReference type="PANTHER" id="PTHR43537:SF5">
    <property type="entry name" value="UXU OPERON TRANSCRIPTIONAL REGULATOR"/>
    <property type="match status" value="1"/>
</dbReference>
<dbReference type="AlphaFoldDB" id="A0A2X2YIY6"/>
<keyword evidence="2" id="KW-0238">DNA-binding</keyword>
<evidence type="ECO:0000313" key="6">
    <source>
        <dbReference type="EMBL" id="SQB64396.1"/>
    </source>
</evidence>
<dbReference type="PANTHER" id="PTHR43537">
    <property type="entry name" value="TRANSCRIPTIONAL REGULATOR, GNTR FAMILY"/>
    <property type="match status" value="1"/>
</dbReference>
<evidence type="ECO:0000313" key="8">
    <source>
        <dbReference type="Proteomes" id="UP000553981"/>
    </source>
</evidence>
<dbReference type="Pfam" id="PF07729">
    <property type="entry name" value="FCD"/>
    <property type="match status" value="1"/>
</dbReference>
<dbReference type="InterPro" id="IPR011711">
    <property type="entry name" value="GntR_C"/>
</dbReference>
<evidence type="ECO:0000256" key="2">
    <source>
        <dbReference type="ARBA" id="ARBA00023125"/>
    </source>
</evidence>
<dbReference type="Gene3D" id="1.10.10.10">
    <property type="entry name" value="Winged helix-like DNA-binding domain superfamily/Winged helix DNA-binding domain"/>
    <property type="match status" value="1"/>
</dbReference>
<dbReference type="EMBL" id="UASJ01000001">
    <property type="protein sequence ID" value="SQB64396.1"/>
    <property type="molecule type" value="Genomic_DNA"/>
</dbReference>
<dbReference type="RefSeq" id="WP_013189641.1">
    <property type="nucleotide sequence ID" value="NZ_CP068112.1"/>
</dbReference>
<dbReference type="GO" id="GO:0003677">
    <property type="term" value="F:DNA binding"/>
    <property type="evidence" value="ECO:0007669"/>
    <property type="project" value="UniProtKB-KW"/>
</dbReference>
<name>A0A2X2YIY6_9ACTO</name>
<dbReference type="SUPFAM" id="SSF48008">
    <property type="entry name" value="GntR ligand-binding domain-like"/>
    <property type="match status" value="1"/>
</dbReference>
<evidence type="ECO:0000313" key="7">
    <source>
        <dbReference type="Proteomes" id="UP000250245"/>
    </source>
</evidence>
<organism evidence="6 7">
    <name type="scientific">Mobiluncus curtisii</name>
    <dbReference type="NCBI Taxonomy" id="2051"/>
    <lineage>
        <taxon>Bacteria</taxon>
        <taxon>Bacillati</taxon>
        <taxon>Actinomycetota</taxon>
        <taxon>Actinomycetes</taxon>
        <taxon>Actinomycetales</taxon>
        <taxon>Actinomycetaceae</taxon>
        <taxon>Mobiluncus</taxon>
    </lineage>
</organism>
<dbReference type="InterPro" id="IPR008920">
    <property type="entry name" value="TF_FadR/GntR_C"/>
</dbReference>
<sequence length="237" mass="26902">MQDAVEQARLGLCRMIATGEIKPGQALPSEIELCERFKVSRSSLREAQKMLRVAGVLNLKRNASARVSQLTPKNVVDALTAIVPLLPLDSFIELFTLREILEGYCASQAAARLSDIQIEELERIAMDLRKCNPGYEAQILDTEFHKLITSAANDQAIISLLKVLRQRGRDYHIYENPERLDLKKVSDSAHLEIVQAIKKRDPERASFLAQAHVHTTKTWLETYRPNPDLFSYDFEDI</sequence>
<protein>
    <submittedName>
        <fullName evidence="5">FadR family transcriptional regulator</fullName>
    </submittedName>
    <submittedName>
        <fullName evidence="6">Pyruvate dehydrogenase complex repressor</fullName>
    </submittedName>
</protein>
<evidence type="ECO:0000256" key="1">
    <source>
        <dbReference type="ARBA" id="ARBA00023015"/>
    </source>
</evidence>
<dbReference type="Pfam" id="PF00392">
    <property type="entry name" value="GntR"/>
    <property type="match status" value="1"/>
</dbReference>
<dbReference type="SMART" id="SM00895">
    <property type="entry name" value="FCD"/>
    <property type="match status" value="1"/>
</dbReference>
<feature type="domain" description="HTH gntR-type" evidence="4">
    <location>
        <begin position="2"/>
        <end position="70"/>
    </location>
</feature>
<accession>A0A2X2YIY6</accession>
<dbReference type="EMBL" id="JABCUI010000001">
    <property type="protein sequence ID" value="NMW86925.1"/>
    <property type="molecule type" value="Genomic_DNA"/>
</dbReference>
<reference evidence="5 8" key="2">
    <citation type="submission" date="2020-04" db="EMBL/GenBank/DDBJ databases">
        <title>Antimicrobial susceptibility and clonality of vaginal-derived multi-drug resistant Mobiluncus isolates in China.</title>
        <authorList>
            <person name="Zhang X."/>
        </authorList>
    </citation>
    <scope>NUCLEOTIDE SEQUENCE [LARGE SCALE GENOMIC DNA]</scope>
    <source>
        <strain evidence="5 8">19</strain>
    </source>
</reference>
<proteinExistence type="predicted"/>
<dbReference type="CDD" id="cd07377">
    <property type="entry name" value="WHTH_GntR"/>
    <property type="match status" value="1"/>
</dbReference>
<dbReference type="SUPFAM" id="SSF46785">
    <property type="entry name" value="Winged helix' DNA-binding domain"/>
    <property type="match status" value="1"/>
</dbReference>
<gene>
    <name evidence="6" type="primary">pdhR</name>
    <name evidence="5" type="ORF">HHJ67_04070</name>
    <name evidence="6" type="ORF">NCTC11820_00740</name>
</gene>
<keyword evidence="6" id="KW-0670">Pyruvate</keyword>
<dbReference type="OMA" id="ITHRDPA"/>
<dbReference type="InterPro" id="IPR036388">
    <property type="entry name" value="WH-like_DNA-bd_sf"/>
</dbReference>
<dbReference type="InterPro" id="IPR036390">
    <property type="entry name" value="WH_DNA-bd_sf"/>
</dbReference>
<dbReference type="Proteomes" id="UP000250245">
    <property type="component" value="Unassembled WGS sequence"/>
</dbReference>
<dbReference type="Proteomes" id="UP000553981">
    <property type="component" value="Unassembled WGS sequence"/>
</dbReference>
<evidence type="ECO:0000259" key="4">
    <source>
        <dbReference type="PROSITE" id="PS50949"/>
    </source>
</evidence>
<dbReference type="GO" id="GO:0003700">
    <property type="term" value="F:DNA-binding transcription factor activity"/>
    <property type="evidence" value="ECO:0007669"/>
    <property type="project" value="InterPro"/>
</dbReference>
<evidence type="ECO:0000313" key="5">
    <source>
        <dbReference type="EMBL" id="NMW86925.1"/>
    </source>
</evidence>